<accession>A0ABD4KDF9</accession>
<organism evidence="3 4">
    <name type="scientific">Lelliottia nimipressuralis</name>
    <dbReference type="NCBI Taxonomy" id="69220"/>
    <lineage>
        <taxon>Bacteria</taxon>
        <taxon>Pseudomonadati</taxon>
        <taxon>Pseudomonadota</taxon>
        <taxon>Gammaproteobacteria</taxon>
        <taxon>Enterobacterales</taxon>
        <taxon>Enterobacteriaceae</taxon>
        <taxon>Lelliottia</taxon>
    </lineage>
</organism>
<dbReference type="SUPFAM" id="SSF53474">
    <property type="entry name" value="alpha/beta-Hydrolases"/>
    <property type="match status" value="1"/>
</dbReference>
<dbReference type="InterPro" id="IPR029058">
    <property type="entry name" value="AB_hydrolase_fold"/>
</dbReference>
<dbReference type="Proteomes" id="UP000628560">
    <property type="component" value="Unassembled WGS sequence"/>
</dbReference>
<dbReference type="AlphaFoldDB" id="A0ABD4KDF9"/>
<reference evidence="3 4" key="1">
    <citation type="submission" date="2020-11" db="EMBL/GenBank/DDBJ databases">
        <title>Identification of Lelliottia nimipressuralis from Wound Infection by Whole Genome-Based Bacterial Identification.</title>
        <authorList>
            <person name="Navarathna D.H."/>
            <person name="Choi H."/>
            <person name="Jinadatha C."/>
            <person name="Chatterjee P."/>
            <person name="Hwang M."/>
        </authorList>
    </citation>
    <scope>NUCLEOTIDE SEQUENCE [LARGE SCALE GENOMIC DNA]</scope>
    <source>
        <strain evidence="3 4">DN2020</strain>
    </source>
</reference>
<name>A0ABD4KDF9_9ENTR</name>
<dbReference type="InterPro" id="IPR026968">
    <property type="entry name" value="PcaD/CatD"/>
</dbReference>
<dbReference type="Gene3D" id="3.40.50.1820">
    <property type="entry name" value="alpha/beta hydrolase"/>
    <property type="match status" value="1"/>
</dbReference>
<evidence type="ECO:0000313" key="4">
    <source>
        <dbReference type="Proteomes" id="UP000628560"/>
    </source>
</evidence>
<evidence type="ECO:0000259" key="2">
    <source>
        <dbReference type="Pfam" id="PF00561"/>
    </source>
</evidence>
<comment type="similarity">
    <text evidence="1">Belongs to the AB hydrolase superfamily.</text>
</comment>
<dbReference type="EC" id="3.1.1.24" evidence="3"/>
<dbReference type="RefSeq" id="WP_194513875.1">
    <property type="nucleotide sequence ID" value="NZ_JADIXP010000010.1"/>
</dbReference>
<keyword evidence="3" id="KW-0378">Hydrolase</keyword>
<sequence>METEFRLDGPEGAPLLVLSNSLGTTWAMWQAQLPALTQYFRVLRYNTRGHGRSAVGQQPVTLERLGQDVIALLDHLDVEQACFCGISLGGLTGMWLNRHAPERFHRIVVANTAARIGQEEGWRQRAARVREQGMAPVAESAADRWFTPAFRHSNPEVVYPLIEQLAATPAEGYAACCDALAVADLHDDLAHMTRPMLVIAGEHDPVTTPRDAEAIVVDAPHAHVLILPASHLSNVACAAAFNQHVTTFLTAGAAHELNH</sequence>
<protein>
    <submittedName>
        <fullName evidence="3">3-oxoadipate enol-lactonase</fullName>
        <ecNumber evidence="3">3.1.1.24</ecNumber>
    </submittedName>
</protein>
<dbReference type="InterPro" id="IPR000073">
    <property type="entry name" value="AB_hydrolase_1"/>
</dbReference>
<evidence type="ECO:0000256" key="1">
    <source>
        <dbReference type="ARBA" id="ARBA00008645"/>
    </source>
</evidence>
<proteinExistence type="inferred from homology"/>
<dbReference type="PANTHER" id="PTHR43039">
    <property type="entry name" value="ESTERASE-RELATED"/>
    <property type="match status" value="1"/>
</dbReference>
<feature type="domain" description="AB hydrolase-1" evidence="2">
    <location>
        <begin position="14"/>
        <end position="233"/>
    </location>
</feature>
<dbReference type="EMBL" id="JADIXP010000010">
    <property type="protein sequence ID" value="MBF4179448.1"/>
    <property type="molecule type" value="Genomic_DNA"/>
</dbReference>
<gene>
    <name evidence="3" type="primary">pcaD</name>
    <name evidence="3" type="ORF">ISP11_16385</name>
</gene>
<dbReference type="GO" id="GO:0047570">
    <property type="term" value="F:3-oxoadipate enol-lactonase activity"/>
    <property type="evidence" value="ECO:0007669"/>
    <property type="project" value="UniProtKB-EC"/>
</dbReference>
<comment type="caution">
    <text evidence="3">The sequence shown here is derived from an EMBL/GenBank/DDBJ whole genome shotgun (WGS) entry which is preliminary data.</text>
</comment>
<dbReference type="Pfam" id="PF00561">
    <property type="entry name" value="Abhydrolase_1"/>
    <property type="match status" value="1"/>
</dbReference>
<dbReference type="NCBIfam" id="TIGR02427">
    <property type="entry name" value="protocat_pcaD"/>
    <property type="match status" value="1"/>
</dbReference>
<evidence type="ECO:0000313" key="3">
    <source>
        <dbReference type="EMBL" id="MBF4179448.1"/>
    </source>
</evidence>